<feature type="transmembrane region" description="Helical" evidence="6">
    <location>
        <begin position="768"/>
        <end position="789"/>
    </location>
</feature>
<feature type="transmembrane region" description="Helical" evidence="6">
    <location>
        <begin position="329"/>
        <end position="347"/>
    </location>
</feature>
<evidence type="ECO:0000256" key="3">
    <source>
        <dbReference type="ARBA" id="ARBA00022692"/>
    </source>
</evidence>
<dbReference type="Gene3D" id="1.20.1640.10">
    <property type="entry name" value="Multidrug efflux transporter AcrB transmembrane domain"/>
    <property type="match status" value="2"/>
</dbReference>
<evidence type="ECO:0000259" key="7">
    <source>
        <dbReference type="Pfam" id="PF03176"/>
    </source>
</evidence>
<dbReference type="InterPro" id="IPR050545">
    <property type="entry name" value="Mycobact_MmpL"/>
</dbReference>
<dbReference type="EMBL" id="CP067420">
    <property type="protein sequence ID" value="QQP92173.1"/>
    <property type="molecule type" value="Genomic_DNA"/>
</dbReference>
<proteinExistence type="predicted"/>
<name>A0ABX7BCP2_9PROT</name>
<feature type="transmembrane region" description="Helical" evidence="6">
    <location>
        <begin position="464"/>
        <end position="483"/>
    </location>
</feature>
<dbReference type="Pfam" id="PF03176">
    <property type="entry name" value="MMPL"/>
    <property type="match status" value="2"/>
</dbReference>
<dbReference type="NCBIfam" id="TIGR03480">
    <property type="entry name" value="HpnN"/>
    <property type="match status" value="1"/>
</dbReference>
<sequence length="874" mass="91352">MRAGRLQTFGRHVLERWVGLVCRWPVATVLLSLLLAGAAGWYASTHLGINTSTTDMISPEVPFRQHTETYRKAFPFIDDQIVVVVDADGPERADAAALRLADLLRRRTDVLHGVEVPSADPYFDRYGLLFLEPEALQDLVTRLAGAQAALGLLSADPSLGGIAGMLDLVLGHAGEGTPAELGGLLDSMASAAEQVGQGQPARLSWTGLVAGAGLDRLGDRRFVLVRPVVDDASLARGRPALDAVRAAIADLGREEDGQGVTARVTGTVALRQTELDTVAAGATMASVLSFVLVSLVLIVGIRSARMIIAILVTLVIGLLWTSGLAALTVGQLNLISVTFAVMFFGLGDDFGGHLGLRYQEELVAAGPGGRPARLAAERATVAVGPALTLSALCAAIGFVSFVPTDYRGLAEFGIISGLGMGVALFSSVTVLPALLTLLRPGPGTRAETRENVAFADWIDRNSQAILIAGGLAFLIAAALLPQARLDANPLNLQDETTEAVRTYRDLANSPDTSPYGVNILAGDLASADAAAERLRGLPGVGQVRTASSYVPPGQDEKLAAIGDLALILAPSLSAAAAPPPGDPVGALERLQAILARYEDLPEVRRFAEAVARLPAGAETAAALDRALTGSLPVLIDRLALGLEVERPATLEDLPPSLARRWIADDGRARIEVLPDRDISDSRAMAEFAGPILAAEPTAVGAPVTVTEASRIILASFGQAVAVTLALIVLLLIVVQRSATGIALILAPLIVASVYTLAASVLLGMPFNFANIIVIPLLFGLGVSSSIHMVMRGQDLLGERAPGRRFGVDLLVTSTPRAVLLTALTTSTAFATLAVSRHHGLSSMGILLAVAILATVVCALILLPALMIQLERMRR</sequence>
<keyword evidence="2" id="KW-1003">Cell membrane</keyword>
<evidence type="ECO:0000256" key="6">
    <source>
        <dbReference type="SAM" id="Phobius"/>
    </source>
</evidence>
<keyword evidence="9" id="KW-1185">Reference proteome</keyword>
<organism evidence="8 9">
    <name type="scientific">Skermanella cutis</name>
    <dbReference type="NCBI Taxonomy" id="2775420"/>
    <lineage>
        <taxon>Bacteria</taxon>
        <taxon>Pseudomonadati</taxon>
        <taxon>Pseudomonadota</taxon>
        <taxon>Alphaproteobacteria</taxon>
        <taxon>Rhodospirillales</taxon>
        <taxon>Azospirillaceae</taxon>
        <taxon>Skermanella</taxon>
    </lineage>
</organism>
<evidence type="ECO:0000313" key="9">
    <source>
        <dbReference type="Proteomes" id="UP000595197"/>
    </source>
</evidence>
<gene>
    <name evidence="8" type="ORF">IGS68_13640</name>
</gene>
<feature type="transmembrane region" description="Helical" evidence="6">
    <location>
        <begin position="306"/>
        <end position="323"/>
    </location>
</feature>
<feature type="transmembrane region" description="Helical" evidence="6">
    <location>
        <begin position="809"/>
        <end position="833"/>
    </location>
</feature>
<feature type="transmembrane region" description="Helical" evidence="6">
    <location>
        <begin position="21"/>
        <end position="43"/>
    </location>
</feature>
<evidence type="ECO:0000256" key="1">
    <source>
        <dbReference type="ARBA" id="ARBA00004651"/>
    </source>
</evidence>
<feature type="transmembrane region" description="Helical" evidence="6">
    <location>
        <begin position="414"/>
        <end position="438"/>
    </location>
</feature>
<dbReference type="InterPro" id="IPR004869">
    <property type="entry name" value="MMPL_dom"/>
</dbReference>
<keyword evidence="4 6" id="KW-1133">Transmembrane helix</keyword>
<dbReference type="InterPro" id="IPR017841">
    <property type="entry name" value="Hopanoid_biosynth_HpnN"/>
</dbReference>
<evidence type="ECO:0000256" key="2">
    <source>
        <dbReference type="ARBA" id="ARBA00022475"/>
    </source>
</evidence>
<dbReference type="SUPFAM" id="SSF82866">
    <property type="entry name" value="Multidrug efflux transporter AcrB transmembrane domain"/>
    <property type="match status" value="2"/>
</dbReference>
<evidence type="ECO:0000313" key="8">
    <source>
        <dbReference type="EMBL" id="QQP92173.1"/>
    </source>
</evidence>
<feature type="transmembrane region" description="Helical" evidence="6">
    <location>
        <begin position="741"/>
        <end position="762"/>
    </location>
</feature>
<reference evidence="8" key="1">
    <citation type="submission" date="2021-02" db="EMBL/GenBank/DDBJ databases">
        <title>Skermanella TT6 skin isolate.</title>
        <authorList>
            <person name="Lee K."/>
            <person name="Ganzorig M."/>
        </authorList>
    </citation>
    <scope>NUCLEOTIDE SEQUENCE</scope>
    <source>
        <strain evidence="8">TT6</strain>
    </source>
</reference>
<keyword evidence="5 6" id="KW-0472">Membrane</keyword>
<feature type="transmembrane region" description="Helical" evidence="6">
    <location>
        <begin position="711"/>
        <end position="734"/>
    </location>
</feature>
<accession>A0ABX7BCP2</accession>
<evidence type="ECO:0000256" key="4">
    <source>
        <dbReference type="ARBA" id="ARBA00022989"/>
    </source>
</evidence>
<protein>
    <submittedName>
        <fullName evidence="8">MMPL family transporter</fullName>
    </submittedName>
</protein>
<evidence type="ECO:0000256" key="5">
    <source>
        <dbReference type="ARBA" id="ARBA00023136"/>
    </source>
</evidence>
<comment type="subcellular location">
    <subcellularLocation>
        <location evidence="1">Cell membrane</location>
        <topology evidence="1">Multi-pass membrane protein</topology>
    </subcellularLocation>
</comment>
<feature type="domain" description="Membrane transport protein MMPL" evidence="7">
    <location>
        <begin position="239"/>
        <end position="438"/>
    </location>
</feature>
<dbReference type="PANTHER" id="PTHR33406:SF13">
    <property type="entry name" value="MEMBRANE PROTEIN YDFJ"/>
    <property type="match status" value="1"/>
</dbReference>
<dbReference type="PANTHER" id="PTHR33406">
    <property type="entry name" value="MEMBRANE PROTEIN MJ1562-RELATED"/>
    <property type="match status" value="1"/>
</dbReference>
<feature type="transmembrane region" description="Helical" evidence="6">
    <location>
        <begin position="379"/>
        <end position="402"/>
    </location>
</feature>
<keyword evidence="3 6" id="KW-0812">Transmembrane</keyword>
<feature type="transmembrane region" description="Helical" evidence="6">
    <location>
        <begin position="845"/>
        <end position="867"/>
    </location>
</feature>
<dbReference type="Proteomes" id="UP000595197">
    <property type="component" value="Chromosome"/>
</dbReference>
<feature type="domain" description="Membrane transport protein MMPL" evidence="7">
    <location>
        <begin position="694"/>
        <end position="869"/>
    </location>
</feature>
<feature type="transmembrane region" description="Helical" evidence="6">
    <location>
        <begin position="278"/>
        <end position="299"/>
    </location>
</feature>